<sequence>MNESEMNVPFSAFQDCPRETAFIITCIIRKSHHVLLNSKYCLWSTRIHIFEYKIYFTRLDPFSTALSLQSIDGTFHSIKQSLRIEKCLKCSNIY</sequence>
<accession>A0A016TYW7</accession>
<gene>
    <name evidence="1" type="primary">Acey_s0068.g231</name>
    <name evidence="1" type="ORF">Y032_0068g231</name>
</gene>
<organism evidence="1 2">
    <name type="scientific">Ancylostoma ceylanicum</name>
    <dbReference type="NCBI Taxonomy" id="53326"/>
    <lineage>
        <taxon>Eukaryota</taxon>
        <taxon>Metazoa</taxon>
        <taxon>Ecdysozoa</taxon>
        <taxon>Nematoda</taxon>
        <taxon>Chromadorea</taxon>
        <taxon>Rhabditida</taxon>
        <taxon>Rhabditina</taxon>
        <taxon>Rhabditomorpha</taxon>
        <taxon>Strongyloidea</taxon>
        <taxon>Ancylostomatidae</taxon>
        <taxon>Ancylostomatinae</taxon>
        <taxon>Ancylostoma</taxon>
    </lineage>
</organism>
<evidence type="ECO:0000313" key="1">
    <source>
        <dbReference type="EMBL" id="EYC07976.1"/>
    </source>
</evidence>
<comment type="caution">
    <text evidence="1">The sequence shown here is derived from an EMBL/GenBank/DDBJ whole genome shotgun (WGS) entry which is preliminary data.</text>
</comment>
<evidence type="ECO:0000313" key="2">
    <source>
        <dbReference type="Proteomes" id="UP000024635"/>
    </source>
</evidence>
<dbReference type="AlphaFoldDB" id="A0A016TYW7"/>
<name>A0A016TYW7_9BILA</name>
<dbReference type="Proteomes" id="UP000024635">
    <property type="component" value="Unassembled WGS sequence"/>
</dbReference>
<dbReference type="EMBL" id="JARK01001404">
    <property type="protein sequence ID" value="EYC07976.1"/>
    <property type="molecule type" value="Genomic_DNA"/>
</dbReference>
<proteinExistence type="predicted"/>
<protein>
    <submittedName>
        <fullName evidence="1">Uncharacterized protein</fullName>
    </submittedName>
</protein>
<reference evidence="2" key="1">
    <citation type="journal article" date="2015" name="Nat. Genet.">
        <title>The genome and transcriptome of the zoonotic hookworm Ancylostoma ceylanicum identify infection-specific gene families.</title>
        <authorList>
            <person name="Schwarz E.M."/>
            <person name="Hu Y."/>
            <person name="Antoshechkin I."/>
            <person name="Miller M.M."/>
            <person name="Sternberg P.W."/>
            <person name="Aroian R.V."/>
        </authorList>
    </citation>
    <scope>NUCLEOTIDE SEQUENCE</scope>
    <source>
        <strain evidence="2">HY135</strain>
    </source>
</reference>
<keyword evidence="2" id="KW-1185">Reference proteome</keyword>